<name>A0A6J8DKC2_MYTCO</name>
<organism evidence="1 2">
    <name type="scientific">Mytilus coruscus</name>
    <name type="common">Sea mussel</name>
    <dbReference type="NCBI Taxonomy" id="42192"/>
    <lineage>
        <taxon>Eukaryota</taxon>
        <taxon>Metazoa</taxon>
        <taxon>Spiralia</taxon>
        <taxon>Lophotrochozoa</taxon>
        <taxon>Mollusca</taxon>
        <taxon>Bivalvia</taxon>
        <taxon>Autobranchia</taxon>
        <taxon>Pteriomorphia</taxon>
        <taxon>Mytilida</taxon>
        <taxon>Mytiloidea</taxon>
        <taxon>Mytilidae</taxon>
        <taxon>Mytilinae</taxon>
        <taxon>Mytilus</taxon>
    </lineage>
</organism>
<reference evidence="1 2" key="1">
    <citation type="submission" date="2020-06" db="EMBL/GenBank/DDBJ databases">
        <authorList>
            <person name="Li R."/>
            <person name="Bekaert M."/>
        </authorList>
    </citation>
    <scope>NUCLEOTIDE SEQUENCE [LARGE SCALE GENOMIC DNA]</scope>
    <source>
        <strain evidence="2">wild</strain>
    </source>
</reference>
<sequence length="226" mass="25247">MAELLSSEMNMCQSLVKPDCSKPKVMKSKGIQEALISMLADLKSEKKDLITLDTNTLPNTISTSIQMATVEFTGVKFKTKVSTGIHTKLAKSGKSCFMRRKYSFTPDHFKAAAHQQRKAKEKLTISHLKDPDARKDDIITTREKGKILIRKFLAANAVDLRIYANVILDIDSELNLQRIQCQHGEDCTCEYYTTPTPIRCIFLKITATTNCSGSLSLKKGPDRLAS</sequence>
<accession>A0A6J8DKC2</accession>
<keyword evidence="2" id="KW-1185">Reference proteome</keyword>
<dbReference type="EMBL" id="CACVKT020007464">
    <property type="protein sequence ID" value="CAC5407961.1"/>
    <property type="molecule type" value="Genomic_DNA"/>
</dbReference>
<gene>
    <name evidence="1" type="ORF">MCOR_41391</name>
</gene>
<dbReference type="AlphaFoldDB" id="A0A6J8DKC2"/>
<dbReference type="Proteomes" id="UP000507470">
    <property type="component" value="Unassembled WGS sequence"/>
</dbReference>
<evidence type="ECO:0000313" key="1">
    <source>
        <dbReference type="EMBL" id="CAC5407961.1"/>
    </source>
</evidence>
<evidence type="ECO:0000313" key="2">
    <source>
        <dbReference type="Proteomes" id="UP000507470"/>
    </source>
</evidence>
<proteinExistence type="predicted"/>
<protein>
    <submittedName>
        <fullName evidence="1">Uncharacterized protein</fullName>
    </submittedName>
</protein>